<keyword evidence="4 8" id="KW-0812">Transmembrane</keyword>
<dbReference type="EMBL" id="LN877948">
    <property type="protein sequence ID" value="CUV04459.1"/>
    <property type="molecule type" value="Genomic_DNA"/>
</dbReference>
<dbReference type="GO" id="GO:0048250">
    <property type="term" value="P:iron import into the mitochondrion"/>
    <property type="evidence" value="ECO:0007669"/>
    <property type="project" value="TreeGrafter"/>
</dbReference>
<dbReference type="Pfam" id="PF00153">
    <property type="entry name" value="Mito_carr"/>
    <property type="match status" value="3"/>
</dbReference>
<gene>
    <name evidence="11" type="ORF">CHUDEA2_1030</name>
    <name evidence="12" type="ORF">GY17_00003465</name>
</gene>
<feature type="transmembrane region" description="Helical" evidence="10">
    <location>
        <begin position="222"/>
        <end position="242"/>
    </location>
</feature>
<dbReference type="VEuPathDB" id="CryptoDB:ChTU502y2012_420g0165"/>
<dbReference type="GO" id="GO:0031966">
    <property type="term" value="C:mitochondrial membrane"/>
    <property type="evidence" value="ECO:0007669"/>
    <property type="project" value="UniProtKB-SubCell"/>
</dbReference>
<dbReference type="SUPFAM" id="SSF103506">
    <property type="entry name" value="Mitochondrial carrier"/>
    <property type="match status" value="1"/>
</dbReference>
<dbReference type="Proteomes" id="UP001429100">
    <property type="component" value="Unassembled WGS sequence"/>
</dbReference>
<feature type="repeat" description="Solcar" evidence="8">
    <location>
        <begin position="15"/>
        <end position="99"/>
    </location>
</feature>
<organism evidence="11">
    <name type="scientific">Cryptosporidium hominis</name>
    <dbReference type="NCBI Taxonomy" id="237895"/>
    <lineage>
        <taxon>Eukaryota</taxon>
        <taxon>Sar</taxon>
        <taxon>Alveolata</taxon>
        <taxon>Apicomplexa</taxon>
        <taxon>Conoidasida</taxon>
        <taxon>Coccidia</taxon>
        <taxon>Eucoccidiorida</taxon>
        <taxon>Eimeriorina</taxon>
        <taxon>Cryptosporidiidae</taxon>
        <taxon>Cryptosporidium</taxon>
    </lineage>
</organism>
<evidence type="ECO:0000256" key="3">
    <source>
        <dbReference type="ARBA" id="ARBA00022448"/>
    </source>
</evidence>
<comment type="similarity">
    <text evidence="2 9">Belongs to the mitochondrial carrier (TC 2.A.29) family.</text>
</comment>
<evidence type="ECO:0000313" key="13">
    <source>
        <dbReference type="Proteomes" id="UP001429100"/>
    </source>
</evidence>
<dbReference type="Proteomes" id="UP000199752">
    <property type="component" value="Chromosome 2"/>
</dbReference>
<keyword evidence="5 10" id="KW-1133">Transmembrane helix</keyword>
<dbReference type="Gene3D" id="1.50.40.10">
    <property type="entry name" value="Mitochondrial carrier domain"/>
    <property type="match status" value="2"/>
</dbReference>
<dbReference type="PANTHER" id="PTHR45758:SF4">
    <property type="entry name" value="MITOFERRIN-1"/>
    <property type="match status" value="1"/>
</dbReference>
<feature type="repeat" description="Solcar" evidence="8">
    <location>
        <begin position="219"/>
        <end position="313"/>
    </location>
</feature>
<dbReference type="VEuPathDB" id="CryptoDB:GY17_00003465"/>
<feature type="transmembrane region" description="Helical" evidence="10">
    <location>
        <begin position="181"/>
        <end position="202"/>
    </location>
</feature>
<reference evidence="12 13" key="3">
    <citation type="submission" date="2017-10" db="EMBL/GenBank/DDBJ databases">
        <title>Consistent, comparative and evidence-based genome annotation and re-annotation for the closely-related species, Cryptosporidium parvum, C. hominis and C. tyzzeri.</title>
        <authorList>
            <person name="Baptista R.P."/>
            <person name="Li Y."/>
            <person name="Sateriale A."/>
            <person name="Striepen B."/>
            <person name="Kissinger J.C."/>
        </authorList>
    </citation>
    <scope>NUCLEOTIDE SEQUENCE [LARGE SCALE GENOMIC DNA]</scope>
    <source>
        <strain evidence="12">30976</strain>
    </source>
</reference>
<evidence type="ECO:0000256" key="1">
    <source>
        <dbReference type="ARBA" id="ARBA00004225"/>
    </source>
</evidence>
<sequence>MEKDIEDWEIWKGDIPFWKHSLAGSIAGVMEHSCFFPLDTIKTCLQSGKVDGLTGNRGMIAFIRSNGTRALFRGFPAVVFGNVPAHASMFTTYEFSKRLMSKITKKLEKRAESKSSLLHDANTSIFNSVVSPAICGGLSTISHDIIATPLDVIKQRLQVGSYKGMADCIITMFKREGIRSFYRSLPITLFMNIPQTGLFVLLNENLKSFFGKNKDDLLKQNTFNFVIAGISGGTAAFITNPLDLIKTKLQTQACHVSQKETLRVVYPSVKKAFIDTLRKQGIRGMYSGALARSLLIAPSYALCWGTYETVKNFL</sequence>
<dbReference type="VEuPathDB" id="CryptoDB:Chro.20115"/>
<accession>A0A0S4TB85</accession>
<dbReference type="InterPro" id="IPR023395">
    <property type="entry name" value="MCP_dom_sf"/>
</dbReference>
<evidence type="ECO:0000256" key="2">
    <source>
        <dbReference type="ARBA" id="ARBA00006375"/>
    </source>
</evidence>
<dbReference type="PANTHER" id="PTHR45758">
    <property type="entry name" value="MITOFERRIN-1-RELATED"/>
    <property type="match status" value="1"/>
</dbReference>
<reference evidence="11" key="2">
    <citation type="submission" date="2015-08" db="EMBL/GenBank/DDBJ databases">
        <authorList>
            <person name="Babu N.S."/>
            <person name="Beckwith C.J."/>
            <person name="Beseler K.G."/>
            <person name="Brison A."/>
            <person name="Carone J.V."/>
            <person name="Caskin T.P."/>
            <person name="Diamond M."/>
            <person name="Durham M.E."/>
            <person name="Foxe J.M."/>
            <person name="Go M."/>
            <person name="Henderson B.A."/>
            <person name="Jones I.B."/>
            <person name="McGettigan J.A."/>
            <person name="Micheletti S.J."/>
            <person name="Nasrallah M.E."/>
            <person name="Ortiz D."/>
            <person name="Piller C.R."/>
            <person name="Privatt S.R."/>
            <person name="Schneider S.L."/>
            <person name="Sharp S."/>
            <person name="Smith T.C."/>
            <person name="Stanton J.D."/>
            <person name="Ullery H.E."/>
            <person name="Wilson R.J."/>
            <person name="Serrano M.G."/>
            <person name="Buck G."/>
            <person name="Lee V."/>
            <person name="Wang Y."/>
            <person name="Carvalho R."/>
            <person name="Voegtly L."/>
            <person name="Shi R."/>
            <person name="Duckworth R."/>
            <person name="Johnson A."/>
            <person name="Loviza R."/>
            <person name="Walstead R."/>
            <person name="Shah Z."/>
            <person name="Kiflezghi M."/>
            <person name="Wade K."/>
            <person name="Ball S.L."/>
            <person name="Bradley K.W."/>
            <person name="Asai D.J."/>
            <person name="Bowman C.A."/>
            <person name="Russell D.A."/>
            <person name="Pope W.H."/>
            <person name="Jacobs-Sera D."/>
            <person name="Hendrix R.W."/>
            <person name="Hatfull G.F."/>
        </authorList>
    </citation>
    <scope>NUCLEOTIDE SEQUENCE [LARGE SCALE GENOMIC DNA]</scope>
</reference>
<name>A0A0S4TB85_CRYHO</name>
<feature type="repeat" description="Solcar" evidence="8">
    <location>
        <begin position="127"/>
        <end position="209"/>
    </location>
</feature>
<dbReference type="AlphaFoldDB" id="A0A0S4TB85"/>
<evidence type="ECO:0000313" key="11">
    <source>
        <dbReference type="EMBL" id="CUV04459.1"/>
    </source>
</evidence>
<evidence type="ECO:0000256" key="8">
    <source>
        <dbReference type="PROSITE-ProRule" id="PRU00282"/>
    </source>
</evidence>
<dbReference type="EMBL" id="JTAI01000037">
    <property type="protein sequence ID" value="PPS96674.1"/>
    <property type="molecule type" value="Genomic_DNA"/>
</dbReference>
<proteinExistence type="inferred from homology"/>
<comment type="subcellular location">
    <subcellularLocation>
        <location evidence="1">Mitochondrion membrane</location>
        <topology evidence="1">Multi-pass membrane protein</topology>
    </subcellularLocation>
</comment>
<evidence type="ECO:0000256" key="10">
    <source>
        <dbReference type="SAM" id="Phobius"/>
    </source>
</evidence>
<evidence type="ECO:0000256" key="4">
    <source>
        <dbReference type="ARBA" id="ARBA00022692"/>
    </source>
</evidence>
<evidence type="ECO:0000256" key="7">
    <source>
        <dbReference type="ARBA" id="ARBA00023136"/>
    </source>
</evidence>
<evidence type="ECO:0000313" key="12">
    <source>
        <dbReference type="EMBL" id="PPS96674.1"/>
    </source>
</evidence>
<keyword evidence="3 9" id="KW-0813">Transport</keyword>
<protein>
    <submittedName>
        <fullName evidence="12">Mitochondrial carrier protein</fullName>
    </submittedName>
</protein>
<evidence type="ECO:0000256" key="5">
    <source>
        <dbReference type="ARBA" id="ARBA00022989"/>
    </source>
</evidence>
<dbReference type="GO" id="GO:0015093">
    <property type="term" value="F:ferrous iron transmembrane transporter activity"/>
    <property type="evidence" value="ECO:0007669"/>
    <property type="project" value="TreeGrafter"/>
</dbReference>
<keyword evidence="6" id="KW-0496">Mitochondrion</keyword>
<dbReference type="InterPro" id="IPR018108">
    <property type="entry name" value="MCP_transmembrane"/>
</dbReference>
<keyword evidence="7 8" id="KW-0472">Membrane</keyword>
<dbReference type="PROSITE" id="PS50920">
    <property type="entry name" value="SOLCAR"/>
    <property type="match status" value="3"/>
</dbReference>
<evidence type="ECO:0000256" key="6">
    <source>
        <dbReference type="ARBA" id="ARBA00023128"/>
    </source>
</evidence>
<keyword evidence="13" id="KW-1185">Reference proteome</keyword>
<reference evidence="12 13" key="1">
    <citation type="submission" date="2014-11" db="EMBL/GenBank/DDBJ databases">
        <title>Comparative genomic analysis of Cryptosporidium hominis reveals occurrence of genetic recombination in virulent subtypes.</title>
        <authorList>
            <person name="Guo Y."/>
            <person name="Tang K."/>
            <person name="Frace M."/>
            <person name="Li N."/>
            <person name="Roellig D.M."/>
            <person name="Sammons S."/>
            <person name="Knipe K."/>
            <person name="Rowe L."/>
            <person name="Feng Y."/>
            <person name="Xiao L."/>
        </authorList>
    </citation>
    <scope>NUCLEOTIDE SEQUENCE [LARGE SCALE GENOMIC DNA]</scope>
    <source>
        <strain evidence="12">30976</strain>
    </source>
</reference>
<evidence type="ECO:0000256" key="9">
    <source>
        <dbReference type="RuleBase" id="RU000488"/>
    </source>
</evidence>
<dbReference type="VEuPathDB" id="CryptoDB:CHUDEA2_1030"/>